<evidence type="ECO:0000256" key="1">
    <source>
        <dbReference type="ARBA" id="ARBA00004245"/>
    </source>
</evidence>
<dbReference type="PRINTS" id="PR00452">
    <property type="entry name" value="SH3DOMAIN"/>
</dbReference>
<evidence type="ECO:0000259" key="10">
    <source>
        <dbReference type="PROSITE" id="PS51263"/>
    </source>
</evidence>
<evidence type="ECO:0000313" key="11">
    <source>
        <dbReference type="Proteomes" id="UP000046392"/>
    </source>
</evidence>
<dbReference type="Proteomes" id="UP000046392">
    <property type="component" value="Unplaced"/>
</dbReference>
<dbReference type="Gene3D" id="3.40.20.10">
    <property type="entry name" value="Severin"/>
    <property type="match status" value="1"/>
</dbReference>
<dbReference type="Pfam" id="PF00241">
    <property type="entry name" value="Cofilin_ADF"/>
    <property type="match status" value="1"/>
</dbReference>
<organism evidence="11 12">
    <name type="scientific">Strongyloides papillosus</name>
    <name type="common">Intestinal threadworm</name>
    <dbReference type="NCBI Taxonomy" id="174720"/>
    <lineage>
        <taxon>Eukaryota</taxon>
        <taxon>Metazoa</taxon>
        <taxon>Ecdysozoa</taxon>
        <taxon>Nematoda</taxon>
        <taxon>Chromadorea</taxon>
        <taxon>Rhabditida</taxon>
        <taxon>Tylenchina</taxon>
        <taxon>Panagrolaimomorpha</taxon>
        <taxon>Strongyloidoidea</taxon>
        <taxon>Strongyloididae</taxon>
        <taxon>Strongyloides</taxon>
    </lineage>
</organism>
<keyword evidence="4" id="KW-0963">Cytoplasm</keyword>
<dbReference type="GO" id="GO:0045211">
    <property type="term" value="C:postsynaptic membrane"/>
    <property type="evidence" value="ECO:0007669"/>
    <property type="project" value="TreeGrafter"/>
</dbReference>
<dbReference type="PANTHER" id="PTHR10829:SF25">
    <property type="entry name" value="DREBRIN-LIKE PROTEIN"/>
    <property type="match status" value="1"/>
</dbReference>
<feature type="domain" description="ADF-H" evidence="10">
    <location>
        <begin position="2"/>
        <end position="134"/>
    </location>
</feature>
<keyword evidence="3 8" id="KW-0728">SH3 domain</keyword>
<keyword evidence="6" id="KW-0009">Actin-binding</keyword>
<accession>A0A0N5BHT5</accession>
<evidence type="ECO:0000256" key="6">
    <source>
        <dbReference type="ARBA" id="ARBA00023203"/>
    </source>
</evidence>
<comment type="subcellular location">
    <subcellularLocation>
        <location evidence="1">Cytoplasm</location>
        <location evidence="1">Cytoskeleton</location>
    </subcellularLocation>
</comment>
<evidence type="ECO:0000256" key="2">
    <source>
        <dbReference type="ARBA" id="ARBA00011039"/>
    </source>
</evidence>
<dbReference type="AlphaFoldDB" id="A0A0N5BHT5"/>
<dbReference type="SMART" id="SM00326">
    <property type="entry name" value="SH3"/>
    <property type="match status" value="1"/>
</dbReference>
<evidence type="ECO:0000256" key="8">
    <source>
        <dbReference type="PROSITE-ProRule" id="PRU00192"/>
    </source>
</evidence>
<keyword evidence="11" id="KW-1185">Reference proteome</keyword>
<sequence>MSVNLTKHGKILDETFDGIANSPIGDEWMLLDYEGQSNIIKLSDRGCDGLEELGSNFNSGHVQYGIISIKSSATKQPKVVMIHWQGEGVPSQRIYSTTGHPEAIRNYFRQKDAILKVVNRLGGVKEDKNTQGASIIPQGKVASVYEPIKPSRDINITERDNFWRKMKEEEEKSKVEIRKPDIVPPTIRNNNYQEPEKVSSVYKRIEPSSDINLKEREDYWKKLNEEEDEKNKNENIVQVENNLISNRKNMFEEKFKSIEKEPIKKPSPIESQKVNNIKSNSSVNECLNGKPEVSPTSPEPIKETLIIESVNNIGEKLSNTNIESPTTSAIALWDYRAQDDSEISFDPNDIIHEIDQFDEGWWRGRAPDGSYGMFPANYVQLL</sequence>
<name>A0A0N5BHT5_STREA</name>
<comment type="similarity">
    <text evidence="2">Belongs to the ABP1 family.</text>
</comment>
<evidence type="ECO:0000256" key="3">
    <source>
        <dbReference type="ARBA" id="ARBA00022443"/>
    </source>
</evidence>
<dbReference type="PROSITE" id="PS51263">
    <property type="entry name" value="ADF_H"/>
    <property type="match status" value="1"/>
</dbReference>
<keyword evidence="5" id="KW-0175">Coiled coil</keyword>
<dbReference type="GO" id="GO:0048812">
    <property type="term" value="P:neuron projection morphogenesis"/>
    <property type="evidence" value="ECO:0007669"/>
    <property type="project" value="TreeGrafter"/>
</dbReference>
<dbReference type="GO" id="GO:0005884">
    <property type="term" value="C:actin filament"/>
    <property type="evidence" value="ECO:0007669"/>
    <property type="project" value="TreeGrafter"/>
</dbReference>
<evidence type="ECO:0000256" key="7">
    <source>
        <dbReference type="ARBA" id="ARBA00023212"/>
    </source>
</evidence>
<evidence type="ECO:0000313" key="12">
    <source>
        <dbReference type="WBParaSite" id="SPAL_0000552000.1"/>
    </source>
</evidence>
<evidence type="ECO:0000256" key="4">
    <source>
        <dbReference type="ARBA" id="ARBA00022490"/>
    </source>
</evidence>
<dbReference type="GO" id="GO:0030427">
    <property type="term" value="C:site of polarized growth"/>
    <property type="evidence" value="ECO:0007669"/>
    <property type="project" value="TreeGrafter"/>
</dbReference>
<dbReference type="PANTHER" id="PTHR10829">
    <property type="entry name" value="CORTACTIN AND DREBRIN"/>
    <property type="match status" value="1"/>
</dbReference>
<dbReference type="CDD" id="cd11960">
    <property type="entry name" value="SH3_Abp1_eu"/>
    <property type="match status" value="1"/>
</dbReference>
<dbReference type="InterPro" id="IPR029006">
    <property type="entry name" value="ADF-H/Gelsolin-like_dom_sf"/>
</dbReference>
<dbReference type="Pfam" id="PF14604">
    <property type="entry name" value="SH3_9"/>
    <property type="match status" value="1"/>
</dbReference>
<dbReference type="GO" id="GO:0051015">
    <property type="term" value="F:actin filament binding"/>
    <property type="evidence" value="ECO:0007669"/>
    <property type="project" value="TreeGrafter"/>
</dbReference>
<keyword evidence="7" id="KW-0206">Cytoskeleton</keyword>
<dbReference type="GO" id="GO:0098974">
    <property type="term" value="P:postsynaptic actin cytoskeleton organization"/>
    <property type="evidence" value="ECO:0007669"/>
    <property type="project" value="TreeGrafter"/>
</dbReference>
<dbReference type="GO" id="GO:0030864">
    <property type="term" value="C:cortical actin cytoskeleton"/>
    <property type="evidence" value="ECO:0007669"/>
    <property type="project" value="TreeGrafter"/>
</dbReference>
<feature type="domain" description="SH3" evidence="9">
    <location>
        <begin position="324"/>
        <end position="382"/>
    </location>
</feature>
<dbReference type="WBParaSite" id="SPAL_0000552000.1">
    <property type="protein sequence ID" value="SPAL_0000552000.1"/>
    <property type="gene ID" value="SPAL_0000552000"/>
</dbReference>
<dbReference type="SUPFAM" id="SSF55753">
    <property type="entry name" value="Actin depolymerizing proteins"/>
    <property type="match status" value="1"/>
</dbReference>
<reference evidence="12" key="1">
    <citation type="submission" date="2017-02" db="UniProtKB">
        <authorList>
            <consortium name="WormBaseParasite"/>
        </authorList>
    </citation>
    <scope>IDENTIFICATION</scope>
</reference>
<evidence type="ECO:0000256" key="5">
    <source>
        <dbReference type="ARBA" id="ARBA00023054"/>
    </source>
</evidence>
<dbReference type="InterPro" id="IPR035717">
    <property type="entry name" value="Drebrin-like_SH3"/>
</dbReference>
<dbReference type="SUPFAM" id="SSF50044">
    <property type="entry name" value="SH3-domain"/>
    <property type="match status" value="1"/>
</dbReference>
<dbReference type="GO" id="GO:0030833">
    <property type="term" value="P:regulation of actin filament polymerization"/>
    <property type="evidence" value="ECO:0007669"/>
    <property type="project" value="TreeGrafter"/>
</dbReference>
<dbReference type="STRING" id="174720.A0A0N5BHT5"/>
<dbReference type="Gene3D" id="2.30.30.40">
    <property type="entry name" value="SH3 Domains"/>
    <property type="match status" value="1"/>
</dbReference>
<dbReference type="GO" id="GO:0030425">
    <property type="term" value="C:dendrite"/>
    <property type="evidence" value="ECO:0007669"/>
    <property type="project" value="TreeGrafter"/>
</dbReference>
<dbReference type="FunFam" id="2.30.30.40:FF:000046">
    <property type="entry name" value="Drebrin-like protein isoform B"/>
    <property type="match status" value="1"/>
</dbReference>
<dbReference type="PROSITE" id="PS50002">
    <property type="entry name" value="SH3"/>
    <property type="match status" value="1"/>
</dbReference>
<dbReference type="InterPro" id="IPR036028">
    <property type="entry name" value="SH3-like_dom_sf"/>
</dbReference>
<dbReference type="InterPro" id="IPR002108">
    <property type="entry name" value="ADF-H"/>
</dbReference>
<proteinExistence type="inferred from homology"/>
<protein>
    <submittedName>
        <fullName evidence="12">Drebrin-like protein</fullName>
    </submittedName>
</protein>
<dbReference type="GO" id="GO:0045773">
    <property type="term" value="P:positive regulation of axon extension"/>
    <property type="evidence" value="ECO:0007669"/>
    <property type="project" value="TreeGrafter"/>
</dbReference>
<dbReference type="InterPro" id="IPR001452">
    <property type="entry name" value="SH3_domain"/>
</dbReference>
<evidence type="ECO:0000259" key="9">
    <source>
        <dbReference type="PROSITE" id="PS50002"/>
    </source>
</evidence>
<dbReference type="GO" id="GO:0014069">
    <property type="term" value="C:postsynaptic density"/>
    <property type="evidence" value="ECO:0007669"/>
    <property type="project" value="TreeGrafter"/>
</dbReference>
<dbReference type="GO" id="GO:0030027">
    <property type="term" value="C:lamellipodium"/>
    <property type="evidence" value="ECO:0007669"/>
    <property type="project" value="TreeGrafter"/>
</dbReference>